<dbReference type="Proteomes" id="UP000095283">
    <property type="component" value="Unplaced"/>
</dbReference>
<comment type="subcellular location">
    <subcellularLocation>
        <location evidence="3">Golgi apparatus</location>
        <location evidence="3">trans-Golgi network</location>
    </subcellularLocation>
</comment>
<dbReference type="GO" id="GO:0016020">
    <property type="term" value="C:membrane"/>
    <property type="evidence" value="ECO:0007669"/>
    <property type="project" value="TreeGrafter"/>
</dbReference>
<dbReference type="GO" id="GO:0048193">
    <property type="term" value="P:Golgi vesicle transport"/>
    <property type="evidence" value="ECO:0007669"/>
    <property type="project" value="TreeGrafter"/>
</dbReference>
<comment type="function">
    <text evidence="3">Acts as component of the GARP complex that is involved in retrograde transport from early and late endosomes to the trans-Golgi network (TGN).</text>
</comment>
<organism evidence="4 5">
    <name type="scientific">Heterorhabditis bacteriophora</name>
    <name type="common">Entomopathogenic nematode worm</name>
    <dbReference type="NCBI Taxonomy" id="37862"/>
    <lineage>
        <taxon>Eukaryota</taxon>
        <taxon>Metazoa</taxon>
        <taxon>Ecdysozoa</taxon>
        <taxon>Nematoda</taxon>
        <taxon>Chromadorea</taxon>
        <taxon>Rhabditida</taxon>
        <taxon>Rhabditina</taxon>
        <taxon>Rhabditomorpha</taxon>
        <taxon>Strongyloidea</taxon>
        <taxon>Heterorhabditidae</taxon>
        <taxon>Heterorhabditis</taxon>
    </lineage>
</organism>
<dbReference type="PANTHER" id="PTHR15954">
    <property type="entry name" value="VACUOLAR PROTEIN SORTING-ASSOCIATED PROTEIN 51 HOMOLOG"/>
    <property type="match status" value="1"/>
</dbReference>
<keyword evidence="3" id="KW-0813">Transport</keyword>
<proteinExistence type="inferred from homology"/>
<dbReference type="GO" id="GO:0007030">
    <property type="term" value="P:Golgi organization"/>
    <property type="evidence" value="ECO:0007669"/>
    <property type="project" value="UniProtKB-UniRule"/>
</dbReference>
<dbReference type="WBParaSite" id="Hba_16116">
    <property type="protein sequence ID" value="Hba_16116"/>
    <property type="gene ID" value="Hba_16116"/>
</dbReference>
<reference evidence="5" key="1">
    <citation type="submission" date="2016-11" db="UniProtKB">
        <authorList>
            <consortium name="WormBaseParasite"/>
        </authorList>
    </citation>
    <scope>IDENTIFICATION</scope>
</reference>
<dbReference type="GO" id="GO:0042147">
    <property type="term" value="P:retrograde transport, endosome to Golgi"/>
    <property type="evidence" value="ECO:0007669"/>
    <property type="project" value="UniProtKB-UniRule"/>
</dbReference>
<evidence type="ECO:0000256" key="3">
    <source>
        <dbReference type="RuleBase" id="RU368010"/>
    </source>
</evidence>
<dbReference type="InterPro" id="IPR014812">
    <property type="entry name" value="Vps51"/>
</dbReference>
<name>A0A1I7XF79_HETBA</name>
<comment type="similarity">
    <text evidence="1 3">Belongs to the VPS51 family.</text>
</comment>
<dbReference type="GO" id="GO:0015031">
    <property type="term" value="P:protein transport"/>
    <property type="evidence" value="ECO:0007669"/>
    <property type="project" value="UniProtKB-UniRule"/>
</dbReference>
<evidence type="ECO:0000256" key="1">
    <source>
        <dbReference type="ARBA" id="ARBA00006080"/>
    </source>
</evidence>
<dbReference type="GO" id="GO:0006869">
    <property type="term" value="P:lipid transport"/>
    <property type="evidence" value="ECO:0007669"/>
    <property type="project" value="UniProtKB-UniRule"/>
</dbReference>
<protein>
    <recommendedName>
        <fullName evidence="2 3">Vacuolar protein sorting-associated protein 51 homolog</fullName>
    </recommendedName>
</protein>
<dbReference type="GO" id="GO:1990745">
    <property type="term" value="C:EARP complex"/>
    <property type="evidence" value="ECO:0007669"/>
    <property type="project" value="TreeGrafter"/>
</dbReference>
<keyword evidence="4" id="KW-1185">Reference proteome</keyword>
<keyword evidence="3" id="KW-0653">Protein transport</keyword>
<comment type="subunit">
    <text evidence="3">Component of the Golgi-associated retrograde protein (GARP) complex.</text>
</comment>
<keyword evidence="3" id="KW-0445">Lipid transport</keyword>
<dbReference type="GO" id="GO:0000938">
    <property type="term" value="C:GARP complex"/>
    <property type="evidence" value="ECO:0007669"/>
    <property type="project" value="UniProtKB-UniRule"/>
</dbReference>
<evidence type="ECO:0000313" key="5">
    <source>
        <dbReference type="WBParaSite" id="Hba_16116"/>
    </source>
</evidence>
<dbReference type="PANTHER" id="PTHR15954:SF4">
    <property type="entry name" value="VACUOLAR PROTEIN SORTING-ASSOCIATED PROTEIN 51 HOMOLOG"/>
    <property type="match status" value="1"/>
</dbReference>
<dbReference type="GO" id="GO:0007041">
    <property type="term" value="P:lysosomal transport"/>
    <property type="evidence" value="ECO:0007669"/>
    <property type="project" value="TreeGrafter"/>
</dbReference>
<sequence>MSTCQQVVNNLDCSTSTISLIVEVSRHEVDISRKRIQEEMKIVMHELRQSLLSTDADLQHLANKLEQSFVFHVKSEFARNVHEHLLIAVFQDLTLISEAYGTAESETRFVNPFMMLLLAFTLHRLANKSALYLLSLCREQFSLTSTEKSNKLTGISDVTILLKTGAQSLLRRFANHRGLQLGENLAKGCDGLRQPSISPTGYMEYRSAVRRAIEEVAECDRLLSHLFGGNQRKEGRPRRAPDAPRDSLWCERIDFHQQIHFNKASIVTAIVKIILKTFIECIRLQTYGKYAVEQIQVDCYCLQRGLSPLVADEVVVNSMVDQALLSALKRCLEPVLVHPNKLIQICEDRTE</sequence>
<dbReference type="GO" id="GO:0005829">
    <property type="term" value="C:cytosol"/>
    <property type="evidence" value="ECO:0007669"/>
    <property type="project" value="GOC"/>
</dbReference>
<evidence type="ECO:0000256" key="2">
    <source>
        <dbReference type="ARBA" id="ARBA00016122"/>
    </source>
</evidence>
<dbReference type="AlphaFoldDB" id="A0A1I7XF79"/>
<dbReference type="GO" id="GO:0032456">
    <property type="term" value="P:endocytic recycling"/>
    <property type="evidence" value="ECO:0007669"/>
    <property type="project" value="TreeGrafter"/>
</dbReference>
<keyword evidence="3" id="KW-0333">Golgi apparatus</keyword>
<accession>A0A1I7XF79</accession>
<evidence type="ECO:0000313" key="4">
    <source>
        <dbReference type="Proteomes" id="UP000095283"/>
    </source>
</evidence>